<dbReference type="EMBL" id="CAJHJT010000034">
    <property type="protein sequence ID" value="CAD7002500.1"/>
    <property type="molecule type" value="Genomic_DNA"/>
</dbReference>
<accession>A0A811UU62</accession>
<evidence type="ECO:0000313" key="2">
    <source>
        <dbReference type="Proteomes" id="UP000606786"/>
    </source>
</evidence>
<organism evidence="1 2">
    <name type="scientific">Ceratitis capitata</name>
    <name type="common">Mediterranean fruit fly</name>
    <name type="synonym">Tephritis capitata</name>
    <dbReference type="NCBI Taxonomy" id="7213"/>
    <lineage>
        <taxon>Eukaryota</taxon>
        <taxon>Metazoa</taxon>
        <taxon>Ecdysozoa</taxon>
        <taxon>Arthropoda</taxon>
        <taxon>Hexapoda</taxon>
        <taxon>Insecta</taxon>
        <taxon>Pterygota</taxon>
        <taxon>Neoptera</taxon>
        <taxon>Endopterygota</taxon>
        <taxon>Diptera</taxon>
        <taxon>Brachycera</taxon>
        <taxon>Muscomorpha</taxon>
        <taxon>Tephritoidea</taxon>
        <taxon>Tephritidae</taxon>
        <taxon>Ceratitis</taxon>
        <taxon>Ceratitis</taxon>
    </lineage>
</organism>
<comment type="caution">
    <text evidence="1">The sequence shown here is derived from an EMBL/GenBank/DDBJ whole genome shotgun (WGS) entry which is preliminary data.</text>
</comment>
<protein>
    <submittedName>
        <fullName evidence="1">(Mediterranean fruit fly) hypothetical protein</fullName>
    </submittedName>
</protein>
<dbReference type="Proteomes" id="UP000606786">
    <property type="component" value="Unassembled WGS sequence"/>
</dbReference>
<proteinExistence type="predicted"/>
<evidence type="ECO:0000313" key="1">
    <source>
        <dbReference type="EMBL" id="CAD7002500.1"/>
    </source>
</evidence>
<reference evidence="1" key="1">
    <citation type="submission" date="2020-11" db="EMBL/GenBank/DDBJ databases">
        <authorList>
            <person name="Whitehead M."/>
        </authorList>
    </citation>
    <scope>NUCLEOTIDE SEQUENCE</scope>
    <source>
        <strain evidence="1">EGII</strain>
    </source>
</reference>
<gene>
    <name evidence="1" type="ORF">CCAP1982_LOCUS10989</name>
</gene>
<name>A0A811UU62_CERCA</name>
<sequence length="132" mass="15152">MAYNSIQRSFTGISIFKGKLICMSGVVKYAACYRYDFKVLNQKDFSIRKLPRKSYCNSHKENLLLLDESNPSKPSDKVDCGVYYKFLVSSSLLRLSNHTSRHNGMRGRPLWSNPVETARFLHLPLDELDGLD</sequence>
<keyword evidence="2" id="KW-1185">Reference proteome</keyword>
<dbReference type="AlphaFoldDB" id="A0A811UU62"/>